<dbReference type="EMBL" id="CATNWA010021137">
    <property type="protein sequence ID" value="CAI9621477.1"/>
    <property type="molecule type" value="Genomic_DNA"/>
</dbReference>
<comment type="caution">
    <text evidence="2">The sequence shown here is derived from an EMBL/GenBank/DDBJ whole genome shotgun (WGS) entry which is preliminary data.</text>
</comment>
<feature type="compositionally biased region" description="Acidic residues" evidence="1">
    <location>
        <begin position="1"/>
        <end position="14"/>
    </location>
</feature>
<feature type="region of interest" description="Disordered" evidence="1">
    <location>
        <begin position="1"/>
        <end position="25"/>
    </location>
</feature>
<proteinExistence type="predicted"/>
<organism evidence="2 3">
    <name type="scientific">Staurois parvus</name>
    <dbReference type="NCBI Taxonomy" id="386267"/>
    <lineage>
        <taxon>Eukaryota</taxon>
        <taxon>Metazoa</taxon>
        <taxon>Chordata</taxon>
        <taxon>Craniata</taxon>
        <taxon>Vertebrata</taxon>
        <taxon>Euteleostomi</taxon>
        <taxon>Amphibia</taxon>
        <taxon>Batrachia</taxon>
        <taxon>Anura</taxon>
        <taxon>Neobatrachia</taxon>
        <taxon>Ranoidea</taxon>
        <taxon>Ranidae</taxon>
        <taxon>Staurois</taxon>
    </lineage>
</organism>
<reference evidence="2" key="1">
    <citation type="submission" date="2023-05" db="EMBL/GenBank/DDBJ databases">
        <authorList>
            <person name="Stuckert A."/>
        </authorList>
    </citation>
    <scope>NUCLEOTIDE SEQUENCE</scope>
</reference>
<evidence type="ECO:0000256" key="1">
    <source>
        <dbReference type="SAM" id="MobiDB-lite"/>
    </source>
</evidence>
<sequence>MKSGDDLDVMDVTDDDRSGRKSRILGGVSSTAPANELFRKKKGTIKCNFSSERNVCLKRLAPVDDSRKFTSKRGWFMWIYLFNQWTFCLKGLGTVSSGRHICS</sequence>
<accession>A0ABN9HI75</accession>
<dbReference type="Proteomes" id="UP001162483">
    <property type="component" value="Unassembled WGS sequence"/>
</dbReference>
<gene>
    <name evidence="2" type="ORF">SPARVUS_LOCUS16147594</name>
</gene>
<protein>
    <submittedName>
        <fullName evidence="2">Uncharacterized protein</fullName>
    </submittedName>
</protein>
<evidence type="ECO:0000313" key="2">
    <source>
        <dbReference type="EMBL" id="CAI9621477.1"/>
    </source>
</evidence>
<keyword evidence="3" id="KW-1185">Reference proteome</keyword>
<evidence type="ECO:0000313" key="3">
    <source>
        <dbReference type="Proteomes" id="UP001162483"/>
    </source>
</evidence>
<name>A0ABN9HI75_9NEOB</name>